<dbReference type="HOGENOM" id="CLU_2197467_0_0_1"/>
<dbReference type="Proteomes" id="UP000007129">
    <property type="component" value="Unassembled WGS sequence"/>
</dbReference>
<evidence type="ECO:0000313" key="2">
    <source>
        <dbReference type="Proteomes" id="UP000007129"/>
    </source>
</evidence>
<proteinExistence type="predicted"/>
<dbReference type="OrthoDB" id="8016075at2759"/>
<reference evidence="1 2" key="1">
    <citation type="journal article" date="2012" name="BMC Genomics">
        <title>Tools to kill: Genome of one of the most destructive plant pathogenic fungi Macrophomina phaseolina.</title>
        <authorList>
            <person name="Islam M.S."/>
            <person name="Haque M.S."/>
            <person name="Islam M.M."/>
            <person name="Emdad E.M."/>
            <person name="Halim A."/>
            <person name="Hossen Q.M.M."/>
            <person name="Hossain M.Z."/>
            <person name="Ahmed B."/>
            <person name="Rahim S."/>
            <person name="Rahman M.S."/>
            <person name="Alam M.M."/>
            <person name="Hou S."/>
            <person name="Wan X."/>
            <person name="Saito J.A."/>
            <person name="Alam M."/>
        </authorList>
    </citation>
    <scope>NUCLEOTIDE SEQUENCE [LARGE SCALE GENOMIC DNA]</scope>
    <source>
        <strain evidence="1 2">MS6</strain>
    </source>
</reference>
<protein>
    <submittedName>
        <fullName evidence="1">Uncharacterized protein</fullName>
    </submittedName>
</protein>
<gene>
    <name evidence="1" type="ORF">MPH_13861</name>
</gene>
<sequence length="108" mass="11960">MHGVHRKSIDPSDMDNAIKLLQAENKPLLPNAEIKYVGWLTKASNKKASSLVVEFSRAEDANAAITGGMVWQAEMLSCELYDRTCKVKQCFTCQSSSPGIFPLEPERS</sequence>
<dbReference type="AlphaFoldDB" id="K2RGB8"/>
<accession>K2RGB8</accession>
<evidence type="ECO:0000313" key="1">
    <source>
        <dbReference type="EMBL" id="EKG09139.1"/>
    </source>
</evidence>
<dbReference type="VEuPathDB" id="FungiDB:MPH_13861"/>
<dbReference type="STRING" id="1126212.K2RGB8"/>
<comment type="caution">
    <text evidence="1">The sequence shown here is derived from an EMBL/GenBank/DDBJ whole genome shotgun (WGS) entry which is preliminary data.</text>
</comment>
<name>K2RGB8_MACPH</name>
<organism evidence="1 2">
    <name type="scientific">Macrophomina phaseolina (strain MS6)</name>
    <name type="common">Charcoal rot fungus</name>
    <dbReference type="NCBI Taxonomy" id="1126212"/>
    <lineage>
        <taxon>Eukaryota</taxon>
        <taxon>Fungi</taxon>
        <taxon>Dikarya</taxon>
        <taxon>Ascomycota</taxon>
        <taxon>Pezizomycotina</taxon>
        <taxon>Dothideomycetes</taxon>
        <taxon>Dothideomycetes incertae sedis</taxon>
        <taxon>Botryosphaeriales</taxon>
        <taxon>Botryosphaeriaceae</taxon>
        <taxon>Macrophomina</taxon>
    </lineage>
</organism>
<dbReference type="EMBL" id="AHHD01000766">
    <property type="protein sequence ID" value="EKG09139.1"/>
    <property type="molecule type" value="Genomic_DNA"/>
</dbReference>
<dbReference type="InParanoid" id="K2RGB8"/>